<dbReference type="Proteomes" id="UP001567538">
    <property type="component" value="Unassembled WGS sequence"/>
</dbReference>
<keyword evidence="2" id="KW-1185">Reference proteome</keyword>
<sequence length="129" mass="14645">MLEEVFLDIHDIRYNVKGLHQKCVRMLHQLGNATHVAFTLDTLRVLELDGGPIEQSPPPFPNLKCLKVMKGRHKVRTVLQSVMNYLTLGSLYLESLMVELPNGVTVAEHNSEDPADDDDDYKWALALFD</sequence>
<dbReference type="AlphaFoldDB" id="A0ABD1FP78"/>
<name>A0ABD1FP78_SALDI</name>
<proteinExistence type="predicted"/>
<protein>
    <submittedName>
        <fullName evidence="1">Uncharacterized protein</fullName>
    </submittedName>
</protein>
<accession>A0ABD1FP78</accession>
<evidence type="ECO:0000313" key="2">
    <source>
        <dbReference type="Proteomes" id="UP001567538"/>
    </source>
</evidence>
<dbReference type="EMBL" id="JBEAFC010000014">
    <property type="protein sequence ID" value="KAL1533654.1"/>
    <property type="molecule type" value="Genomic_DNA"/>
</dbReference>
<organism evidence="1 2">
    <name type="scientific">Salvia divinorum</name>
    <name type="common">Maria pastora</name>
    <name type="synonym">Diviner's sage</name>
    <dbReference type="NCBI Taxonomy" id="28513"/>
    <lineage>
        <taxon>Eukaryota</taxon>
        <taxon>Viridiplantae</taxon>
        <taxon>Streptophyta</taxon>
        <taxon>Embryophyta</taxon>
        <taxon>Tracheophyta</taxon>
        <taxon>Spermatophyta</taxon>
        <taxon>Magnoliopsida</taxon>
        <taxon>eudicotyledons</taxon>
        <taxon>Gunneridae</taxon>
        <taxon>Pentapetalae</taxon>
        <taxon>asterids</taxon>
        <taxon>lamiids</taxon>
        <taxon>Lamiales</taxon>
        <taxon>Lamiaceae</taxon>
        <taxon>Nepetoideae</taxon>
        <taxon>Mentheae</taxon>
        <taxon>Salviinae</taxon>
        <taxon>Salvia</taxon>
        <taxon>Salvia subgen. Calosphace</taxon>
    </lineage>
</organism>
<evidence type="ECO:0000313" key="1">
    <source>
        <dbReference type="EMBL" id="KAL1533654.1"/>
    </source>
</evidence>
<comment type="caution">
    <text evidence="1">The sequence shown here is derived from an EMBL/GenBank/DDBJ whole genome shotgun (WGS) entry which is preliminary data.</text>
</comment>
<reference evidence="1 2" key="1">
    <citation type="submission" date="2024-06" db="EMBL/GenBank/DDBJ databases">
        <title>A chromosome level genome sequence of Diviner's sage (Salvia divinorum).</title>
        <authorList>
            <person name="Ford S.A."/>
            <person name="Ro D.-K."/>
            <person name="Ness R.W."/>
            <person name="Phillips M.A."/>
        </authorList>
    </citation>
    <scope>NUCLEOTIDE SEQUENCE [LARGE SCALE GENOMIC DNA]</scope>
    <source>
        <strain evidence="1">SAF-2024a</strain>
        <tissue evidence="1">Leaf</tissue>
    </source>
</reference>
<gene>
    <name evidence="1" type="ORF">AAHA92_33512</name>
</gene>